<gene>
    <name evidence="1" type="ORF">PUN28_019824</name>
</gene>
<protein>
    <submittedName>
        <fullName evidence="1">Uncharacterized protein</fullName>
    </submittedName>
</protein>
<proteinExistence type="predicted"/>
<reference evidence="1 2" key="1">
    <citation type="submission" date="2023-03" db="EMBL/GenBank/DDBJ databases">
        <title>High recombination rates correlate with genetic variation in Cardiocondyla obscurior ants.</title>
        <authorList>
            <person name="Errbii M."/>
        </authorList>
    </citation>
    <scope>NUCLEOTIDE SEQUENCE [LARGE SCALE GENOMIC DNA]</scope>
    <source>
        <strain evidence="1">Alpha-2009</strain>
        <tissue evidence="1">Whole body</tissue>
    </source>
</reference>
<name>A0AAW2E7P8_9HYME</name>
<dbReference type="Proteomes" id="UP001430953">
    <property type="component" value="Unassembled WGS sequence"/>
</dbReference>
<organism evidence="1 2">
    <name type="scientific">Cardiocondyla obscurior</name>
    <dbReference type="NCBI Taxonomy" id="286306"/>
    <lineage>
        <taxon>Eukaryota</taxon>
        <taxon>Metazoa</taxon>
        <taxon>Ecdysozoa</taxon>
        <taxon>Arthropoda</taxon>
        <taxon>Hexapoda</taxon>
        <taxon>Insecta</taxon>
        <taxon>Pterygota</taxon>
        <taxon>Neoptera</taxon>
        <taxon>Endopterygota</taxon>
        <taxon>Hymenoptera</taxon>
        <taxon>Apocrita</taxon>
        <taxon>Aculeata</taxon>
        <taxon>Formicoidea</taxon>
        <taxon>Formicidae</taxon>
        <taxon>Myrmicinae</taxon>
        <taxon>Cardiocondyla</taxon>
    </lineage>
</organism>
<sequence>MRLGGMTLFKSTVSTIFPAYFLKSNDSSTSNDTYDLNGLNAIFTNTIISLKRASSFFKFFSSIRPYKDSLYGLSSCFSILAFSDEITWQSNDDFFSISGALRFCQYPQHRLRSHTLIIFYIKITNHLSIYF</sequence>
<keyword evidence="2" id="KW-1185">Reference proteome</keyword>
<accession>A0AAW2E7P8</accession>
<comment type="caution">
    <text evidence="1">The sequence shown here is derived from an EMBL/GenBank/DDBJ whole genome shotgun (WGS) entry which is preliminary data.</text>
</comment>
<dbReference type="EMBL" id="JADYXP020000027">
    <property type="protein sequence ID" value="KAL0099684.1"/>
    <property type="molecule type" value="Genomic_DNA"/>
</dbReference>
<dbReference type="AlphaFoldDB" id="A0AAW2E7P8"/>
<evidence type="ECO:0000313" key="2">
    <source>
        <dbReference type="Proteomes" id="UP001430953"/>
    </source>
</evidence>
<evidence type="ECO:0000313" key="1">
    <source>
        <dbReference type="EMBL" id="KAL0099684.1"/>
    </source>
</evidence>